<dbReference type="InterPro" id="IPR016024">
    <property type="entry name" value="ARM-type_fold"/>
</dbReference>
<evidence type="ECO:0008006" key="4">
    <source>
        <dbReference type="Google" id="ProtNLM"/>
    </source>
</evidence>
<sequence>MAVSPTEGWAAAPRLLRKARLALYVLLLAAAAVTLFGAPALEQAVREGRAPRAALILAPALLAAFIALFAAYRFTLVRAGRYLAGKAFVQVGLMVLVLTLALPGSLERWRSAGTVREVDLSRHLRAPDAEARALAAELARHRDPPDALRYVPRLIELLEDGSPEVRRQARASLVALAGQDAGGEGAEAVPKWRAFWRAHGVSELR</sequence>
<dbReference type="Gene3D" id="1.25.10.10">
    <property type="entry name" value="Leucine-rich Repeat Variant"/>
    <property type="match status" value="1"/>
</dbReference>
<comment type="caution">
    <text evidence="2">The sequence shown here is derived from an EMBL/GenBank/DDBJ whole genome shotgun (WGS) entry which is preliminary data.</text>
</comment>
<proteinExistence type="predicted"/>
<dbReference type="AlphaFoldDB" id="A0A7I9VLF9"/>
<feature type="transmembrane region" description="Helical" evidence="1">
    <location>
        <begin position="87"/>
        <end position="106"/>
    </location>
</feature>
<reference evidence="3" key="1">
    <citation type="journal article" date="2020" name="Appl. Environ. Microbiol.">
        <title>Diazotrophic Anaeromyxobacter Isolates from Soils.</title>
        <authorList>
            <person name="Masuda Y."/>
            <person name="Yamanaka H."/>
            <person name="Xu Z.X."/>
            <person name="Shiratori Y."/>
            <person name="Aono T."/>
            <person name="Amachi S."/>
            <person name="Senoo K."/>
            <person name="Itoh H."/>
        </authorList>
    </citation>
    <scope>NUCLEOTIDE SEQUENCE [LARGE SCALE GENOMIC DNA]</scope>
    <source>
        <strain evidence="3">R267</strain>
    </source>
</reference>
<gene>
    <name evidence="2" type="ORF">AMYX_19860</name>
</gene>
<dbReference type="EMBL" id="BJTG01000004">
    <property type="protein sequence ID" value="GEJ57245.1"/>
    <property type="molecule type" value="Genomic_DNA"/>
</dbReference>
<name>A0A7I9VLF9_9BACT</name>
<keyword evidence="1" id="KW-1133">Transmembrane helix</keyword>
<keyword evidence="1" id="KW-0812">Transmembrane</keyword>
<dbReference type="RefSeq" id="WP_371869317.1">
    <property type="nucleotide sequence ID" value="NZ_BJTG01000004.1"/>
</dbReference>
<protein>
    <recommendedName>
        <fullName evidence="4">HEAT repeat domain-containing protein</fullName>
    </recommendedName>
</protein>
<accession>A0A7I9VLF9</accession>
<organism evidence="2 3">
    <name type="scientific">Anaeromyxobacter diazotrophicus</name>
    <dbReference type="NCBI Taxonomy" id="2590199"/>
    <lineage>
        <taxon>Bacteria</taxon>
        <taxon>Pseudomonadati</taxon>
        <taxon>Myxococcota</taxon>
        <taxon>Myxococcia</taxon>
        <taxon>Myxococcales</taxon>
        <taxon>Cystobacterineae</taxon>
        <taxon>Anaeromyxobacteraceae</taxon>
        <taxon>Anaeromyxobacter</taxon>
    </lineage>
</organism>
<dbReference type="Proteomes" id="UP000503640">
    <property type="component" value="Unassembled WGS sequence"/>
</dbReference>
<evidence type="ECO:0000256" key="1">
    <source>
        <dbReference type="SAM" id="Phobius"/>
    </source>
</evidence>
<feature type="transmembrane region" description="Helical" evidence="1">
    <location>
        <begin position="21"/>
        <end position="41"/>
    </location>
</feature>
<keyword evidence="1" id="KW-0472">Membrane</keyword>
<dbReference type="InterPro" id="IPR011989">
    <property type="entry name" value="ARM-like"/>
</dbReference>
<evidence type="ECO:0000313" key="2">
    <source>
        <dbReference type="EMBL" id="GEJ57245.1"/>
    </source>
</evidence>
<dbReference type="SUPFAM" id="SSF48371">
    <property type="entry name" value="ARM repeat"/>
    <property type="match status" value="1"/>
</dbReference>
<evidence type="ECO:0000313" key="3">
    <source>
        <dbReference type="Proteomes" id="UP000503640"/>
    </source>
</evidence>
<feature type="transmembrane region" description="Helical" evidence="1">
    <location>
        <begin position="53"/>
        <end position="75"/>
    </location>
</feature>
<keyword evidence="3" id="KW-1185">Reference proteome</keyword>